<evidence type="ECO:0000313" key="2">
    <source>
        <dbReference type="Proteomes" id="UP000540412"/>
    </source>
</evidence>
<name>A0A7W9ULE7_9NOCA</name>
<accession>A0A7W9ULE7</accession>
<keyword evidence="2" id="KW-1185">Reference proteome</keyword>
<dbReference type="RefSeq" id="WP_083905566.1">
    <property type="nucleotide sequence ID" value="NZ_JACHIT010000002.1"/>
</dbReference>
<evidence type="ECO:0008006" key="3">
    <source>
        <dbReference type="Google" id="ProtNLM"/>
    </source>
</evidence>
<dbReference type="InterPro" id="IPR025350">
    <property type="entry name" value="DUF4254"/>
</dbReference>
<protein>
    <recommendedName>
        <fullName evidence="3">DUF4254 domain-containing protein</fullName>
    </recommendedName>
</protein>
<sequence>MNVQVKLPSKDELLGACAGAISLTSHPVLGAARELAALHTAHRAIDEGECGENRYARLCLVSEIDRWVSRHTTPPSSAAYLHTESVGMVVDRFARYFLEAHTALDDAGASELHRRFLWQRLAQLAVAYTDLSAEIGAGRRELPIVTYKVGQHYSDDRAGGGG</sequence>
<reference evidence="1 2" key="1">
    <citation type="submission" date="2020-08" db="EMBL/GenBank/DDBJ databases">
        <title>Sequencing the genomes of 1000 actinobacteria strains.</title>
        <authorList>
            <person name="Klenk H.-P."/>
        </authorList>
    </citation>
    <scope>NUCLEOTIDE SEQUENCE [LARGE SCALE GENOMIC DNA]</scope>
    <source>
        <strain evidence="1 2">DSM 43582</strain>
    </source>
</reference>
<organism evidence="1 2">
    <name type="scientific">Nocardia transvalensis</name>
    <dbReference type="NCBI Taxonomy" id="37333"/>
    <lineage>
        <taxon>Bacteria</taxon>
        <taxon>Bacillati</taxon>
        <taxon>Actinomycetota</taxon>
        <taxon>Actinomycetes</taxon>
        <taxon>Mycobacteriales</taxon>
        <taxon>Nocardiaceae</taxon>
        <taxon>Nocardia</taxon>
    </lineage>
</organism>
<dbReference type="AlphaFoldDB" id="A0A7W9ULE7"/>
<dbReference type="Pfam" id="PF14063">
    <property type="entry name" value="DUF4254"/>
    <property type="match status" value="1"/>
</dbReference>
<dbReference type="EMBL" id="JACHIT010000002">
    <property type="protein sequence ID" value="MBB5917464.1"/>
    <property type="molecule type" value="Genomic_DNA"/>
</dbReference>
<evidence type="ECO:0000313" key="1">
    <source>
        <dbReference type="EMBL" id="MBB5917464.1"/>
    </source>
</evidence>
<comment type="caution">
    <text evidence="1">The sequence shown here is derived from an EMBL/GenBank/DDBJ whole genome shotgun (WGS) entry which is preliminary data.</text>
</comment>
<gene>
    <name evidence="1" type="ORF">BJY24_006376</name>
</gene>
<dbReference type="Proteomes" id="UP000540412">
    <property type="component" value="Unassembled WGS sequence"/>
</dbReference>
<proteinExistence type="predicted"/>